<keyword evidence="3" id="KW-1185">Reference proteome</keyword>
<keyword evidence="2" id="KW-0436">Ligase</keyword>
<reference evidence="2" key="1">
    <citation type="journal article" date="2019" name="PLoS Negl. Trop. Dis.">
        <title>Revisiting the worldwide diversity of Leptospira species in the environment.</title>
        <authorList>
            <person name="Vincent A.T."/>
            <person name="Schiettekatte O."/>
            <person name="Bourhy P."/>
            <person name="Veyrier F.J."/>
            <person name="Picardeau M."/>
        </authorList>
    </citation>
    <scope>NUCLEOTIDE SEQUENCE [LARGE SCALE GENOMIC DNA]</scope>
    <source>
        <strain evidence="2">201702692</strain>
    </source>
</reference>
<dbReference type="Pfam" id="PF23562">
    <property type="entry name" value="AMP-binding_C_3"/>
    <property type="match status" value="1"/>
</dbReference>
<dbReference type="PROSITE" id="PS00455">
    <property type="entry name" value="AMP_BINDING"/>
    <property type="match status" value="1"/>
</dbReference>
<name>A0A4R9JE95_9LEPT</name>
<dbReference type="OrthoDB" id="311554at2"/>
<dbReference type="Pfam" id="PF00501">
    <property type="entry name" value="AMP-binding"/>
    <property type="match status" value="1"/>
</dbReference>
<evidence type="ECO:0000259" key="1">
    <source>
        <dbReference type="Pfam" id="PF00501"/>
    </source>
</evidence>
<feature type="domain" description="AMP-dependent synthetase/ligase" evidence="1">
    <location>
        <begin position="36"/>
        <end position="455"/>
    </location>
</feature>
<evidence type="ECO:0000313" key="2">
    <source>
        <dbReference type="EMBL" id="TGL37244.1"/>
    </source>
</evidence>
<accession>A0A4R9JE95</accession>
<dbReference type="PANTHER" id="PTHR43813:SF1">
    <property type="entry name" value="ACYL-ACTIVATING ENZYME 16, CHLOROPLASTIC-RELATED"/>
    <property type="match status" value="1"/>
</dbReference>
<dbReference type="AlphaFoldDB" id="A0A4R9JE95"/>
<organism evidence="2 3">
    <name type="scientific">Leptospira perdikensis</name>
    <dbReference type="NCBI Taxonomy" id="2484948"/>
    <lineage>
        <taxon>Bacteria</taxon>
        <taxon>Pseudomonadati</taxon>
        <taxon>Spirochaetota</taxon>
        <taxon>Spirochaetia</taxon>
        <taxon>Leptospirales</taxon>
        <taxon>Leptospiraceae</taxon>
        <taxon>Leptospira</taxon>
    </lineage>
</organism>
<dbReference type="EMBL" id="RQGA01000014">
    <property type="protein sequence ID" value="TGL37244.1"/>
    <property type="molecule type" value="Genomic_DNA"/>
</dbReference>
<dbReference type="Proteomes" id="UP000298125">
    <property type="component" value="Unassembled WGS sequence"/>
</dbReference>
<gene>
    <name evidence="2" type="ORF">EHQ49_13435</name>
</gene>
<dbReference type="SUPFAM" id="SSF56801">
    <property type="entry name" value="Acetyl-CoA synthetase-like"/>
    <property type="match status" value="1"/>
</dbReference>
<dbReference type="InterPro" id="IPR000873">
    <property type="entry name" value="AMP-dep_synth/lig_dom"/>
</dbReference>
<dbReference type="InterPro" id="IPR020845">
    <property type="entry name" value="AMP-binding_CS"/>
</dbReference>
<dbReference type="InterPro" id="IPR042099">
    <property type="entry name" value="ANL_N_sf"/>
</dbReference>
<dbReference type="PANTHER" id="PTHR43813">
    <property type="entry name" value="ACYL-ACTIVATING ENZYME 16, CHLOROPLASTIC-RELATED"/>
    <property type="match status" value="1"/>
</dbReference>
<dbReference type="GO" id="GO:0016874">
    <property type="term" value="F:ligase activity"/>
    <property type="evidence" value="ECO:0007669"/>
    <property type="project" value="UniProtKB-KW"/>
</dbReference>
<dbReference type="RefSeq" id="WP_135580180.1">
    <property type="nucleotide sequence ID" value="NZ_RQGA01000014.1"/>
</dbReference>
<proteinExistence type="predicted"/>
<protein>
    <submittedName>
        <fullName evidence="2">Long-chain fatty acid--CoA ligase</fullName>
    </submittedName>
</protein>
<sequence length="624" mass="69917">MKNFTTLNDVFYYANRAYGSKEMFLGKDAGKNFIGRTFSDIFHKAENLALSLLQMGIQPGDRVGLMADNRTEWAIADIATLLNGAINVPRGSDSTPQEIEYILSHSESKYCFVEHEKLYDSLKPVLSNTKVEKVFILDPGFKSKDNFAIPIDTLIADGETLRKNLPSLELRSKQVKPDDLFTIIYTSGTTGMPKGVMLSHQNMVYNVVKVPPRVGLKSSDRTLSILPVWHIFERAIDYAIIAEGASIAYTNIRDLRDDFQKIKPSFMASAPRLWENLYLGIKQKLEKAPENKRKLFDFAYDICKKFKDGQDYLAGNKLLTKEESPFERAKNTALSLGYVLNLYLLSKVLDGLVFSKIRDVLGGHLTGTISGGGALPAHVDEFFNVIGIPVYEGYGMTECAPIISVRSVGKVVQGSVGKWPEGTVVKIVNEQGESVPKGKMGVIHIKGPQVMKGYYKNEEATSKTILDGWMNTGDLGFISFNDTLSVRGRVKDTIVLLGGENVEPVPIENLLLENALINQVIVVGQDQKSLTALVWPDKDRMKEAGLNPKDGEDLNQNKEIRLYFQNIIKKQISSENGFKSFEKLSDFRFLPKAMEVGDELTNLFKMKRNIIHDKYKDLIKSMYN</sequence>
<dbReference type="Gene3D" id="3.40.50.12780">
    <property type="entry name" value="N-terminal domain of ligase-like"/>
    <property type="match status" value="2"/>
</dbReference>
<dbReference type="InterPro" id="IPR052987">
    <property type="entry name" value="Chloroplast_AMP-bd_Enzymes"/>
</dbReference>
<comment type="caution">
    <text evidence="2">The sequence shown here is derived from an EMBL/GenBank/DDBJ whole genome shotgun (WGS) entry which is preliminary data.</text>
</comment>
<evidence type="ECO:0000313" key="3">
    <source>
        <dbReference type="Proteomes" id="UP000298125"/>
    </source>
</evidence>